<evidence type="ECO:0000313" key="1">
    <source>
        <dbReference type="EMBL" id="MBL6458945.1"/>
    </source>
</evidence>
<evidence type="ECO:0000313" key="2">
    <source>
        <dbReference type="Proteomes" id="UP000606490"/>
    </source>
</evidence>
<dbReference type="RefSeq" id="WP_202828681.1">
    <property type="nucleotide sequence ID" value="NZ_JAEUXJ010000022.1"/>
</dbReference>
<gene>
    <name evidence="1" type="ORF">JMJ55_26810</name>
</gene>
<protein>
    <submittedName>
        <fullName evidence="1">Uncharacterized protein</fullName>
    </submittedName>
</protein>
<accession>A0ABS1VBD6</accession>
<name>A0ABS1VBD6_9PROT</name>
<keyword evidence="2" id="KW-1185">Reference proteome</keyword>
<proteinExistence type="predicted"/>
<dbReference type="EMBL" id="JAEUXJ010000022">
    <property type="protein sequence ID" value="MBL6458945.1"/>
    <property type="molecule type" value="Genomic_DNA"/>
</dbReference>
<reference evidence="1 2" key="1">
    <citation type="submission" date="2021-01" db="EMBL/GenBank/DDBJ databases">
        <title>Belnapia mucosa sp. nov. and Belnapia arida sp. nov., isolated from the Tabernas Desert (Almeria, Spain).</title>
        <authorList>
            <person name="Molina-Menor E."/>
            <person name="Vidal-Verdu A."/>
            <person name="Calonge A."/>
            <person name="Satari L."/>
            <person name="Pereto Magraner J."/>
            <person name="Porcar Miralles M."/>
        </authorList>
    </citation>
    <scope>NUCLEOTIDE SEQUENCE [LARGE SCALE GENOMIC DNA]</scope>
    <source>
        <strain evidence="1 2">T6</strain>
    </source>
</reference>
<organism evidence="1 2">
    <name type="scientific">Belnapia mucosa</name>
    <dbReference type="NCBI Taxonomy" id="2804532"/>
    <lineage>
        <taxon>Bacteria</taxon>
        <taxon>Pseudomonadati</taxon>
        <taxon>Pseudomonadota</taxon>
        <taxon>Alphaproteobacteria</taxon>
        <taxon>Acetobacterales</taxon>
        <taxon>Roseomonadaceae</taxon>
        <taxon>Belnapia</taxon>
    </lineage>
</organism>
<dbReference type="Proteomes" id="UP000606490">
    <property type="component" value="Unassembled WGS sequence"/>
</dbReference>
<comment type="caution">
    <text evidence="1">The sequence shown here is derived from an EMBL/GenBank/DDBJ whole genome shotgun (WGS) entry which is preliminary data.</text>
</comment>
<sequence length="88" mass="9374">MTPFVAAAFAWQSACVFTLRSAQLWAQPAEAQERLTGYVLEKQRAFTAGAFAAGRAALDGADAPAVFAAALAPAHRRVRANLRKITRG</sequence>